<dbReference type="RefSeq" id="WP_188676075.1">
    <property type="nucleotide sequence ID" value="NZ_BMJH01000003.1"/>
</dbReference>
<gene>
    <name evidence="2" type="ORF">GCM10011410_27480</name>
</gene>
<protein>
    <submittedName>
        <fullName evidence="2">Membrane protein</fullName>
    </submittedName>
</protein>
<comment type="caution">
    <text evidence="2">The sequence shown here is derived from an EMBL/GenBank/DDBJ whole genome shotgun (WGS) entry which is preliminary data.</text>
</comment>
<name>A0A916UGU6_9ACTN</name>
<reference evidence="2" key="2">
    <citation type="submission" date="2020-09" db="EMBL/GenBank/DDBJ databases">
        <authorList>
            <person name="Sun Q."/>
            <person name="Zhou Y."/>
        </authorList>
    </citation>
    <scope>NUCLEOTIDE SEQUENCE</scope>
    <source>
        <strain evidence="2">CGMCC 1.15478</strain>
    </source>
</reference>
<organism evidence="2 3">
    <name type="scientific">Hoyosella rhizosphaerae</name>
    <dbReference type="NCBI Taxonomy" id="1755582"/>
    <lineage>
        <taxon>Bacteria</taxon>
        <taxon>Bacillati</taxon>
        <taxon>Actinomycetota</taxon>
        <taxon>Actinomycetes</taxon>
        <taxon>Mycobacteriales</taxon>
        <taxon>Hoyosellaceae</taxon>
        <taxon>Hoyosella</taxon>
    </lineage>
</organism>
<feature type="transmembrane region" description="Helical" evidence="1">
    <location>
        <begin position="52"/>
        <end position="74"/>
    </location>
</feature>
<dbReference type="AlphaFoldDB" id="A0A916UGU6"/>
<evidence type="ECO:0000313" key="3">
    <source>
        <dbReference type="Proteomes" id="UP000641514"/>
    </source>
</evidence>
<evidence type="ECO:0000313" key="2">
    <source>
        <dbReference type="EMBL" id="GGC72909.1"/>
    </source>
</evidence>
<dbReference type="Proteomes" id="UP000641514">
    <property type="component" value="Unassembled WGS sequence"/>
</dbReference>
<dbReference type="EMBL" id="BMJH01000003">
    <property type="protein sequence ID" value="GGC72909.1"/>
    <property type="molecule type" value="Genomic_DNA"/>
</dbReference>
<keyword evidence="1" id="KW-0472">Membrane</keyword>
<proteinExistence type="predicted"/>
<keyword evidence="3" id="KW-1185">Reference proteome</keyword>
<evidence type="ECO:0000256" key="1">
    <source>
        <dbReference type="SAM" id="Phobius"/>
    </source>
</evidence>
<accession>A0A916UGU6</accession>
<keyword evidence="1" id="KW-1133">Transmembrane helix</keyword>
<sequence length="124" mass="13739">MTTPRDKPIHRERVILARRSGARPVNTRIELTEHTPVGDVLVDGLVTAQFRLALRLALLVIIGLGALPLVFVLSPEIASITIGGVLLPWLILGGVVYPLLFGIGWLFVRQAERNERLFIELVDE</sequence>
<feature type="transmembrane region" description="Helical" evidence="1">
    <location>
        <begin position="86"/>
        <end position="108"/>
    </location>
</feature>
<keyword evidence="1" id="KW-0812">Transmembrane</keyword>
<reference evidence="2" key="1">
    <citation type="journal article" date="2014" name="Int. J. Syst. Evol. Microbiol.">
        <title>Complete genome sequence of Corynebacterium casei LMG S-19264T (=DSM 44701T), isolated from a smear-ripened cheese.</title>
        <authorList>
            <consortium name="US DOE Joint Genome Institute (JGI-PGF)"/>
            <person name="Walter F."/>
            <person name="Albersmeier A."/>
            <person name="Kalinowski J."/>
            <person name="Ruckert C."/>
        </authorList>
    </citation>
    <scope>NUCLEOTIDE SEQUENCE</scope>
    <source>
        <strain evidence="2">CGMCC 1.15478</strain>
    </source>
</reference>